<feature type="transmembrane region" description="Helical" evidence="1">
    <location>
        <begin position="99"/>
        <end position="117"/>
    </location>
</feature>
<sequence length="325" mass="35760">MIFRNAFNLFIDNFKLNYKYLLYKIIVVLLTVGLSAALIVPNISFIFSSAELSTLVGLFKDFFDAIAKGDTEFLAGFSERLTAAVADMGTLLQSKTSNIVFTAVSAVVILLVSKFLGGMGNFTLGSLLDDRLSSYANTSFSGAFIKNLGKSSLWQLFYVPVTFVYDVLVILLCYAFFLLMLAVFQVGVIATLAALMLSVTLFVGSQAIKLTFANSMVPAIVTDRQKMGKAIKKGFRASLDGFGKMFSTYLVTCYLIMGLNILAALVTFGSALLITIPSSYLLLVCIQFVSYYTSEKKKYFVAADKIVVPEETRKDENFYDNISIN</sequence>
<keyword evidence="1" id="KW-0812">Transmembrane</keyword>
<keyword evidence="3" id="KW-1185">Reference proteome</keyword>
<dbReference type="EMBL" id="SDOZ01000002">
    <property type="protein sequence ID" value="RXZ62248.1"/>
    <property type="molecule type" value="Genomic_DNA"/>
</dbReference>
<reference evidence="2 3" key="1">
    <citation type="journal article" date="2019" name="Gut">
        <title>Antibiotics-induced monodominance of a novel gut bacterial order.</title>
        <authorList>
            <person name="Hildebrand F."/>
            <person name="Moitinho-Silva L."/>
            <person name="Blasche S."/>
            <person name="Jahn M.T."/>
            <person name="Gossmann T.I."/>
            <person name="Heuerta-Cepas J."/>
            <person name="Hercog R."/>
            <person name="Luetge M."/>
            <person name="Bahram M."/>
            <person name="Pryszlak A."/>
            <person name="Alves R.J."/>
            <person name="Waszak S.M."/>
            <person name="Zhu A."/>
            <person name="Ye L."/>
            <person name="Costea P.I."/>
            <person name="Aalvink S."/>
            <person name="Belzer C."/>
            <person name="Forslund S.K."/>
            <person name="Sunagawa S."/>
            <person name="Hentschel U."/>
            <person name="Merten C."/>
            <person name="Patil K.R."/>
            <person name="Benes V."/>
            <person name="Bork P."/>
        </authorList>
    </citation>
    <scope>NUCLEOTIDE SEQUENCE [LARGE SCALE GENOMIC DNA]</scope>
    <source>
        <strain evidence="2 3">HDS1380</strain>
    </source>
</reference>
<proteinExistence type="predicted"/>
<dbReference type="Proteomes" id="UP000291269">
    <property type="component" value="Unassembled WGS sequence"/>
</dbReference>
<feature type="transmembrane region" description="Helical" evidence="1">
    <location>
        <begin position="183"/>
        <end position="203"/>
    </location>
</feature>
<evidence type="ECO:0008006" key="4">
    <source>
        <dbReference type="Google" id="ProtNLM"/>
    </source>
</evidence>
<evidence type="ECO:0000313" key="2">
    <source>
        <dbReference type="EMBL" id="RXZ62248.1"/>
    </source>
</evidence>
<organism evidence="2 3">
    <name type="scientific">Candidatus Borkfalkia ceftriaxoniphila</name>
    <dbReference type="NCBI Taxonomy" id="2508949"/>
    <lineage>
        <taxon>Bacteria</taxon>
        <taxon>Bacillati</taxon>
        <taxon>Bacillota</taxon>
        <taxon>Clostridia</taxon>
        <taxon>Christensenellales</taxon>
        <taxon>Christensenellaceae</taxon>
        <taxon>Candidatus Borkfalkia</taxon>
    </lineage>
</organism>
<name>A0A4Q2KCD3_9FIRM</name>
<protein>
    <recommendedName>
        <fullName evidence="4">DUF975 family protein</fullName>
    </recommendedName>
</protein>
<feature type="transmembrane region" description="Helical" evidence="1">
    <location>
        <begin position="156"/>
        <end position="177"/>
    </location>
</feature>
<feature type="transmembrane region" description="Helical" evidence="1">
    <location>
        <begin position="272"/>
        <end position="292"/>
    </location>
</feature>
<evidence type="ECO:0000256" key="1">
    <source>
        <dbReference type="SAM" id="Phobius"/>
    </source>
</evidence>
<keyword evidence="1" id="KW-1133">Transmembrane helix</keyword>
<gene>
    <name evidence="2" type="ORF">ESZ91_07585</name>
</gene>
<evidence type="ECO:0000313" key="3">
    <source>
        <dbReference type="Proteomes" id="UP000291269"/>
    </source>
</evidence>
<feature type="transmembrane region" description="Helical" evidence="1">
    <location>
        <begin position="246"/>
        <end position="266"/>
    </location>
</feature>
<keyword evidence="1" id="KW-0472">Membrane</keyword>
<comment type="caution">
    <text evidence="2">The sequence shown here is derived from an EMBL/GenBank/DDBJ whole genome shotgun (WGS) entry which is preliminary data.</text>
</comment>
<dbReference type="AlphaFoldDB" id="A0A4Q2KCD3"/>
<feature type="transmembrane region" description="Helical" evidence="1">
    <location>
        <begin position="21"/>
        <end position="47"/>
    </location>
</feature>
<dbReference type="RefSeq" id="WP_129225771.1">
    <property type="nucleotide sequence ID" value="NZ_SDOZ01000002.1"/>
</dbReference>
<accession>A0A4Q2KCD3</accession>